<dbReference type="EMBL" id="CM047580">
    <property type="protein sequence ID" value="KAI9921024.1"/>
    <property type="molecule type" value="Genomic_DNA"/>
</dbReference>
<dbReference type="Proteomes" id="UP001163321">
    <property type="component" value="Chromosome 1"/>
</dbReference>
<organism evidence="1 2">
    <name type="scientific">Peronosclerospora sorghi</name>
    <dbReference type="NCBI Taxonomy" id="230839"/>
    <lineage>
        <taxon>Eukaryota</taxon>
        <taxon>Sar</taxon>
        <taxon>Stramenopiles</taxon>
        <taxon>Oomycota</taxon>
        <taxon>Peronosporomycetes</taxon>
        <taxon>Peronosporales</taxon>
        <taxon>Peronosporaceae</taxon>
        <taxon>Peronosclerospora</taxon>
    </lineage>
</organism>
<name>A0ACC0WQ71_9STRA</name>
<proteinExistence type="predicted"/>
<sequence>MKTLSLCLVYAVAFFTMWAHGTSRSKDSPVTPNVSKLKARTVRNQSTEERTNVVSTLWHRVQAKVLFPHIPVSPRAVETFSRDDTMEQLMAHFKPSLLLKKLTKIYGEEQLMRALVHVIHSSNGPPTTKTFASTLLDKQLGKYVDRDLDIAAFIKVVHLRPKLVSLTNEKMAIVKRFHELLNEKSGGHVSFLDVVASVFGGLKTLTVIVNRAKFDVEAKPLALRVEQALIKDWLPKNLHPQHVLQMLELDESEDGTWHDYSHATLQKEQKESEVVQEKSQADSEVEMKSVKEKKRSHDKKKGGKNNARKSHLFRTKIGALRKRRRSY</sequence>
<comment type="caution">
    <text evidence="1">The sequence shown here is derived from an EMBL/GenBank/DDBJ whole genome shotgun (WGS) entry which is preliminary data.</text>
</comment>
<gene>
    <name evidence="1" type="ORF">PsorP6_000792</name>
</gene>
<reference evidence="1 2" key="1">
    <citation type="journal article" date="2022" name="bioRxiv">
        <title>The genome of the oomycete Peronosclerospora sorghi, a cosmopolitan pathogen of maize and sorghum, is inflated with dispersed pseudogenes.</title>
        <authorList>
            <person name="Fletcher K."/>
            <person name="Martin F."/>
            <person name="Isakeit T."/>
            <person name="Cavanaugh K."/>
            <person name="Magill C."/>
            <person name="Michelmore R."/>
        </authorList>
    </citation>
    <scope>NUCLEOTIDE SEQUENCE [LARGE SCALE GENOMIC DNA]</scope>
    <source>
        <strain evidence="1">P6</strain>
    </source>
</reference>
<protein>
    <submittedName>
        <fullName evidence="1">Uncharacterized protein</fullName>
    </submittedName>
</protein>
<accession>A0ACC0WQ71</accession>
<keyword evidence="2" id="KW-1185">Reference proteome</keyword>
<evidence type="ECO:0000313" key="1">
    <source>
        <dbReference type="EMBL" id="KAI9921024.1"/>
    </source>
</evidence>
<evidence type="ECO:0000313" key="2">
    <source>
        <dbReference type="Proteomes" id="UP001163321"/>
    </source>
</evidence>